<accession>A0A6I6CW40</accession>
<feature type="transmembrane region" description="Helical" evidence="5">
    <location>
        <begin position="6"/>
        <end position="26"/>
    </location>
</feature>
<dbReference type="EMBL" id="CP046415">
    <property type="protein sequence ID" value="QGT77500.1"/>
    <property type="molecule type" value="Genomic_DNA"/>
</dbReference>
<sequence length="257" mass="26946">MTELFGLPFLTGLALAVLLPIAGVWLRLREEWLAALAVAHLAGAGAVIALALSLPSLPGALIAAMLGMLGRHIPGAGNSAYGWLILAGWTITLLIAANSPLGETLARQVIEGQLYFTGPLELGAAVVLLGLTLALRRRIDRLELATRLLPPADAAERSRRRRLALITDLLLAALLAAGTLSIGLMATFALVLLPAWAAFRCATDWRQASRLAVGIGVIGYLAAFALALMFDQPFAAVLVATLLVSASAVRQLAPRGR</sequence>
<evidence type="ECO:0000313" key="6">
    <source>
        <dbReference type="EMBL" id="QGT77500.1"/>
    </source>
</evidence>
<evidence type="ECO:0000256" key="3">
    <source>
        <dbReference type="ARBA" id="ARBA00022989"/>
    </source>
</evidence>
<evidence type="ECO:0000256" key="2">
    <source>
        <dbReference type="ARBA" id="ARBA00022692"/>
    </source>
</evidence>
<proteinExistence type="predicted"/>
<dbReference type="KEGG" id="ghl:GM160_00615"/>
<dbReference type="SUPFAM" id="SSF81345">
    <property type="entry name" value="ABC transporter involved in vitamin B12 uptake, BtuC"/>
    <property type="match status" value="1"/>
</dbReference>
<dbReference type="Proteomes" id="UP000427716">
    <property type="component" value="Chromosome"/>
</dbReference>
<keyword evidence="7" id="KW-1185">Reference proteome</keyword>
<feature type="transmembrane region" description="Helical" evidence="5">
    <location>
        <begin position="211"/>
        <end position="228"/>
    </location>
</feature>
<reference evidence="6 7" key="1">
    <citation type="submission" date="2019-11" db="EMBL/GenBank/DDBJ databases">
        <authorList>
            <person name="Zhang J."/>
            <person name="Sun C."/>
        </authorList>
    </citation>
    <scope>NUCLEOTIDE SEQUENCE [LARGE SCALE GENOMIC DNA]</scope>
    <source>
        <strain evidence="7">sp2</strain>
    </source>
</reference>
<dbReference type="AlphaFoldDB" id="A0A6I6CW40"/>
<protein>
    <submittedName>
        <fullName evidence="6">ABC transporter</fullName>
    </submittedName>
</protein>
<dbReference type="RefSeq" id="WP_156227370.1">
    <property type="nucleotide sequence ID" value="NZ_CP046415.1"/>
</dbReference>
<evidence type="ECO:0000256" key="1">
    <source>
        <dbReference type="ARBA" id="ARBA00004141"/>
    </source>
</evidence>
<feature type="transmembrane region" description="Helical" evidence="5">
    <location>
        <begin position="234"/>
        <end position="253"/>
    </location>
</feature>
<feature type="transmembrane region" description="Helical" evidence="5">
    <location>
        <begin position="80"/>
        <end position="102"/>
    </location>
</feature>
<comment type="subcellular location">
    <subcellularLocation>
        <location evidence="1">Membrane</location>
        <topology evidence="1">Multi-pass membrane protein</topology>
    </subcellularLocation>
</comment>
<keyword evidence="3 5" id="KW-1133">Transmembrane helix</keyword>
<name>A0A6I6CW40_9GAMM</name>
<keyword evidence="4 5" id="KW-0472">Membrane</keyword>
<feature type="transmembrane region" description="Helical" evidence="5">
    <location>
        <begin position="169"/>
        <end position="199"/>
    </location>
</feature>
<feature type="transmembrane region" description="Helical" evidence="5">
    <location>
        <begin position="38"/>
        <end position="68"/>
    </location>
</feature>
<evidence type="ECO:0000256" key="4">
    <source>
        <dbReference type="ARBA" id="ARBA00023136"/>
    </source>
</evidence>
<gene>
    <name evidence="6" type="ORF">GM160_00615</name>
</gene>
<organism evidence="6 7">
    <name type="scientific">Guyparkeria halophila</name>
    <dbReference type="NCBI Taxonomy" id="47960"/>
    <lineage>
        <taxon>Bacteria</taxon>
        <taxon>Pseudomonadati</taxon>
        <taxon>Pseudomonadota</taxon>
        <taxon>Gammaproteobacteria</taxon>
        <taxon>Chromatiales</taxon>
        <taxon>Thioalkalibacteraceae</taxon>
        <taxon>Guyparkeria</taxon>
    </lineage>
</organism>
<dbReference type="InterPro" id="IPR037294">
    <property type="entry name" value="ABC_BtuC-like"/>
</dbReference>
<dbReference type="GO" id="GO:0016020">
    <property type="term" value="C:membrane"/>
    <property type="evidence" value="ECO:0007669"/>
    <property type="project" value="UniProtKB-SubCell"/>
</dbReference>
<keyword evidence="2 5" id="KW-0812">Transmembrane</keyword>
<feature type="transmembrane region" description="Helical" evidence="5">
    <location>
        <begin position="114"/>
        <end position="135"/>
    </location>
</feature>
<evidence type="ECO:0000313" key="7">
    <source>
        <dbReference type="Proteomes" id="UP000427716"/>
    </source>
</evidence>
<evidence type="ECO:0000256" key="5">
    <source>
        <dbReference type="SAM" id="Phobius"/>
    </source>
</evidence>